<evidence type="ECO:0000313" key="1">
    <source>
        <dbReference type="Ensembl" id="ENSTNIP00000003928.1"/>
    </source>
</evidence>
<evidence type="ECO:0000313" key="2">
    <source>
        <dbReference type="Proteomes" id="UP000007303"/>
    </source>
</evidence>
<reference evidence="1" key="3">
    <citation type="submission" date="2025-09" db="UniProtKB">
        <authorList>
            <consortium name="Ensembl"/>
        </authorList>
    </citation>
    <scope>IDENTIFICATION</scope>
</reference>
<protein>
    <submittedName>
        <fullName evidence="1">Uncharacterized protein</fullName>
    </submittedName>
</protein>
<reference evidence="1" key="2">
    <citation type="submission" date="2025-08" db="UniProtKB">
        <authorList>
            <consortium name="Ensembl"/>
        </authorList>
    </citation>
    <scope>IDENTIFICATION</scope>
</reference>
<organism evidence="1 2">
    <name type="scientific">Tetraodon nigroviridis</name>
    <name type="common">Spotted green pufferfish</name>
    <name type="synonym">Chelonodon nigroviridis</name>
    <dbReference type="NCBI Taxonomy" id="99883"/>
    <lineage>
        <taxon>Eukaryota</taxon>
        <taxon>Metazoa</taxon>
        <taxon>Chordata</taxon>
        <taxon>Craniata</taxon>
        <taxon>Vertebrata</taxon>
        <taxon>Euteleostomi</taxon>
        <taxon>Actinopterygii</taxon>
        <taxon>Neopterygii</taxon>
        <taxon>Teleostei</taxon>
        <taxon>Neoteleostei</taxon>
        <taxon>Acanthomorphata</taxon>
        <taxon>Eupercaria</taxon>
        <taxon>Tetraodontiformes</taxon>
        <taxon>Tetradontoidea</taxon>
        <taxon>Tetraodontidae</taxon>
        <taxon>Tetraodon</taxon>
    </lineage>
</organism>
<proteinExistence type="predicted"/>
<sequence>MNAVTMKEFIMKQVRKIWNYIYKPRSYAAEDNLGYEVESIEDQHLSVCENQELTEPHLIRPPLKPEHAAAAKHNHKVKEFLGQNAEFGDSDTKDAEGLYDLQLQLSKMAAREAELLRRLRDAEEALAWQRQKQNLDQLSRICLEEENARLVAKVEQIACEENVYERAWQKKLHQLKSLNYVLLREREKAWEIERAALMARISRNTEGNSSNPSGKGHSG</sequence>
<reference evidence="2" key="1">
    <citation type="journal article" date="2004" name="Nature">
        <title>Genome duplication in the teleost fish Tetraodon nigroviridis reveals the early vertebrate proto-karyotype.</title>
        <authorList>
            <person name="Jaillon O."/>
            <person name="Aury J.-M."/>
            <person name="Brunet F."/>
            <person name="Petit J.-L."/>
            <person name="Stange-Thomann N."/>
            <person name="Mauceli E."/>
            <person name="Bouneau L."/>
            <person name="Fischer C."/>
            <person name="Ozouf-Costaz C."/>
            <person name="Bernot A."/>
            <person name="Nicaud S."/>
            <person name="Jaffe D."/>
            <person name="Fisher S."/>
            <person name="Lutfalla G."/>
            <person name="Dossat C."/>
            <person name="Segurens B."/>
            <person name="Dasilva C."/>
            <person name="Salanoubat M."/>
            <person name="Levy M."/>
            <person name="Boudet N."/>
            <person name="Castellano S."/>
            <person name="Anthouard V."/>
            <person name="Jubin C."/>
            <person name="Castelli V."/>
            <person name="Katinka M."/>
            <person name="Vacherie B."/>
            <person name="Biemont C."/>
            <person name="Skalli Z."/>
            <person name="Cattolico L."/>
            <person name="Poulain J."/>
            <person name="De Berardinis V."/>
            <person name="Cruaud C."/>
            <person name="Duprat S."/>
            <person name="Brottier P."/>
            <person name="Coutanceau J.-P."/>
            <person name="Gouzy J."/>
            <person name="Parra G."/>
            <person name="Lardier G."/>
            <person name="Chapple C."/>
            <person name="McKernan K.J."/>
            <person name="McEwan P."/>
            <person name="Bosak S."/>
            <person name="Kellis M."/>
            <person name="Volff J.-N."/>
            <person name="Guigo R."/>
            <person name="Zody M.C."/>
            <person name="Mesirov J."/>
            <person name="Lindblad-Toh K."/>
            <person name="Birren B."/>
            <person name="Nusbaum C."/>
            <person name="Kahn D."/>
            <person name="Robinson-Rechavi M."/>
            <person name="Laudet V."/>
            <person name="Schachter V."/>
            <person name="Quetier F."/>
            <person name="Saurin W."/>
            <person name="Scarpelli C."/>
            <person name="Wincker P."/>
            <person name="Lander E.S."/>
            <person name="Weissenbach J."/>
            <person name="Roest Crollius H."/>
        </authorList>
    </citation>
    <scope>NUCLEOTIDE SEQUENCE [LARGE SCALE GENOMIC DNA]</scope>
</reference>
<dbReference type="Ensembl" id="ENSTNIT00000004080.1">
    <property type="protein sequence ID" value="ENSTNIP00000003928.1"/>
    <property type="gene ID" value="ENSTNIG00000001616.1"/>
</dbReference>
<keyword evidence="2" id="KW-1185">Reference proteome</keyword>
<dbReference type="Proteomes" id="UP000007303">
    <property type="component" value="Unassembled WGS sequence"/>
</dbReference>
<dbReference type="HOGENOM" id="CLU_1261163_0_0_1"/>
<dbReference type="AlphaFoldDB" id="H3C6Q7"/>
<dbReference type="InParanoid" id="H3C6Q7"/>
<name>H3C6Q7_TETNG</name>
<accession>H3C6Q7</accession>